<dbReference type="AlphaFoldDB" id="A0AAD9UN03"/>
<dbReference type="EMBL" id="JALLKP010000004">
    <property type="protein sequence ID" value="KAK2195252.1"/>
    <property type="molecule type" value="Genomic_DNA"/>
</dbReference>
<dbReference type="Gene3D" id="3.90.70.80">
    <property type="match status" value="1"/>
</dbReference>
<accession>A0AAD9UN03</accession>
<dbReference type="Proteomes" id="UP001214638">
    <property type="component" value="Unassembled WGS sequence"/>
</dbReference>
<dbReference type="PANTHER" id="PTHR12419">
    <property type="entry name" value="OTU DOMAIN CONTAINING PROTEIN"/>
    <property type="match status" value="1"/>
</dbReference>
<gene>
    <name evidence="2" type="ORF">BdWA1_002925</name>
</gene>
<evidence type="ECO:0000259" key="1">
    <source>
        <dbReference type="PROSITE" id="PS50802"/>
    </source>
</evidence>
<proteinExistence type="predicted"/>
<dbReference type="GO" id="GO:0004843">
    <property type="term" value="F:cysteine-type deubiquitinase activity"/>
    <property type="evidence" value="ECO:0007669"/>
    <property type="project" value="TreeGrafter"/>
</dbReference>
<reference evidence="2" key="1">
    <citation type="journal article" date="2023" name="Nat. Microbiol.">
        <title>Babesia duncani multi-omics identifies virulence factors and drug targets.</title>
        <authorList>
            <person name="Singh P."/>
            <person name="Lonardi S."/>
            <person name="Liang Q."/>
            <person name="Vydyam P."/>
            <person name="Khabirova E."/>
            <person name="Fang T."/>
            <person name="Gihaz S."/>
            <person name="Thekkiniath J."/>
            <person name="Munshi M."/>
            <person name="Abel S."/>
            <person name="Ciampossin L."/>
            <person name="Batugedara G."/>
            <person name="Gupta M."/>
            <person name="Lu X.M."/>
            <person name="Lenz T."/>
            <person name="Chakravarty S."/>
            <person name="Cornillot E."/>
            <person name="Hu Y."/>
            <person name="Ma W."/>
            <person name="Gonzalez L.M."/>
            <person name="Sanchez S."/>
            <person name="Estrada K."/>
            <person name="Sanchez-Flores A."/>
            <person name="Montero E."/>
            <person name="Harb O.S."/>
            <person name="Le Roch K.G."/>
            <person name="Mamoun C.B."/>
        </authorList>
    </citation>
    <scope>NUCLEOTIDE SEQUENCE</scope>
    <source>
        <strain evidence="2">WA1</strain>
    </source>
</reference>
<dbReference type="InterPro" id="IPR038765">
    <property type="entry name" value="Papain-like_cys_pep_sf"/>
</dbReference>
<protein>
    <submittedName>
        <fullName evidence="2">Bifunctional OTU domain/Papain-like cysteine peptidase superfamily</fullName>
    </submittedName>
</protein>
<dbReference type="InterPro" id="IPR003323">
    <property type="entry name" value="OTU_dom"/>
</dbReference>
<dbReference type="Pfam" id="PF02338">
    <property type="entry name" value="OTU"/>
    <property type="match status" value="1"/>
</dbReference>
<organism evidence="2 3">
    <name type="scientific">Babesia duncani</name>
    <dbReference type="NCBI Taxonomy" id="323732"/>
    <lineage>
        <taxon>Eukaryota</taxon>
        <taxon>Sar</taxon>
        <taxon>Alveolata</taxon>
        <taxon>Apicomplexa</taxon>
        <taxon>Aconoidasida</taxon>
        <taxon>Piroplasmida</taxon>
        <taxon>Babesiidae</taxon>
        <taxon>Babesia</taxon>
    </lineage>
</organism>
<dbReference type="GO" id="GO:0016579">
    <property type="term" value="P:protein deubiquitination"/>
    <property type="evidence" value="ECO:0007669"/>
    <property type="project" value="TreeGrafter"/>
</dbReference>
<dbReference type="PROSITE" id="PS50802">
    <property type="entry name" value="OTU"/>
    <property type="match status" value="1"/>
</dbReference>
<comment type="caution">
    <text evidence="2">The sequence shown here is derived from an EMBL/GenBank/DDBJ whole genome shotgun (WGS) entry which is preliminary data.</text>
</comment>
<dbReference type="GeneID" id="94337222"/>
<dbReference type="CDD" id="cd22748">
    <property type="entry name" value="OTU_OTUD6-like"/>
    <property type="match status" value="1"/>
</dbReference>
<keyword evidence="3" id="KW-1185">Reference proteome</keyword>
<name>A0AAD9UN03_9APIC</name>
<evidence type="ECO:0000313" key="2">
    <source>
        <dbReference type="EMBL" id="KAK2195252.1"/>
    </source>
</evidence>
<dbReference type="SUPFAM" id="SSF54001">
    <property type="entry name" value="Cysteine proteinases"/>
    <property type="match status" value="1"/>
</dbReference>
<feature type="domain" description="OTU" evidence="1">
    <location>
        <begin position="75"/>
        <end position="219"/>
    </location>
</feature>
<dbReference type="KEGG" id="bdw:94337222"/>
<dbReference type="RefSeq" id="XP_067802095.1">
    <property type="nucleotide sequence ID" value="XM_067947944.1"/>
</dbReference>
<dbReference type="InterPro" id="IPR050704">
    <property type="entry name" value="Peptidase_C85-like"/>
</dbReference>
<dbReference type="PANTHER" id="PTHR12419:SF10">
    <property type="entry name" value="DEUBIQUITINASE OTUD6B"/>
    <property type="match status" value="1"/>
</dbReference>
<sequence length="222" mass="25278">MELNEGFYSKEITLTAAQRKKLKKKQQQYLLETEIQKERLSSMLLEFDFTRALIGADLNKIEYEAISHAASAANLKIFKILGDGNCLFRAIQHQLKHVHECTDDPGVPLLDHESLRKMSVQCLLKNRSMYEVFVVNSEDSCTDEDAYMAYCKKMAKEGEWGGDIEIKALSQELCCSIAVYTDQPQPIVYGNENCKFTLNISFHKHAYAIGGHYNSLVILDHC</sequence>
<evidence type="ECO:0000313" key="3">
    <source>
        <dbReference type="Proteomes" id="UP001214638"/>
    </source>
</evidence>